<evidence type="ECO:0000313" key="3">
    <source>
        <dbReference type="Proteomes" id="UP000228934"/>
    </source>
</evidence>
<dbReference type="OrthoDB" id="10471487at2759"/>
<reference evidence="3" key="1">
    <citation type="journal article" date="2017" name="Nat. Commun.">
        <title>The North American bullfrog draft genome provides insight into hormonal regulation of long noncoding RNA.</title>
        <authorList>
            <person name="Hammond S.A."/>
            <person name="Warren R.L."/>
            <person name="Vandervalk B.P."/>
            <person name="Kucuk E."/>
            <person name="Khan H."/>
            <person name="Gibb E.A."/>
            <person name="Pandoh P."/>
            <person name="Kirk H."/>
            <person name="Zhao Y."/>
            <person name="Jones M."/>
            <person name="Mungall A.J."/>
            <person name="Coope R."/>
            <person name="Pleasance S."/>
            <person name="Moore R.A."/>
            <person name="Holt R.A."/>
            <person name="Round J.M."/>
            <person name="Ohora S."/>
            <person name="Walle B.V."/>
            <person name="Veldhoen N."/>
            <person name="Helbing C.C."/>
            <person name="Birol I."/>
        </authorList>
    </citation>
    <scope>NUCLEOTIDE SEQUENCE [LARGE SCALE GENOMIC DNA]</scope>
</reference>
<accession>A0A2G9QF33</accession>
<feature type="non-terminal residue" evidence="2">
    <location>
        <position position="305"/>
    </location>
</feature>
<feature type="compositionally biased region" description="Polar residues" evidence="1">
    <location>
        <begin position="11"/>
        <end position="22"/>
    </location>
</feature>
<protein>
    <submittedName>
        <fullName evidence="2">Uncharacterized protein</fullName>
    </submittedName>
</protein>
<dbReference type="EMBL" id="KZ020558">
    <property type="protein sequence ID" value="PIO14228.1"/>
    <property type="molecule type" value="Genomic_DNA"/>
</dbReference>
<evidence type="ECO:0000256" key="1">
    <source>
        <dbReference type="SAM" id="MobiDB-lite"/>
    </source>
</evidence>
<evidence type="ECO:0000313" key="2">
    <source>
        <dbReference type="EMBL" id="PIO14228.1"/>
    </source>
</evidence>
<dbReference type="AlphaFoldDB" id="A0A2G9QF33"/>
<keyword evidence="3" id="KW-1185">Reference proteome</keyword>
<sequence>DFGVVRKSGESPVTTGSPRSIQPTLCSLTRDLENDKKILEVSNKIIHLLTGEVWKFLGHAALYNDPTTERHQTITTLESSKFSQSETTKDEIKEEVASGHRRGLPQNGILILEGNKDDVIGEEAMSCEGGPLTIDDVPASLEYAEDTSDDKEMVISHDEQNTVPSDSDTPPDHEQHAFNHVKDELIGGGEALLPRAESTPGSASHVKEERSTEELHLPDVDIYRHTGMQYAAHIKAETPVYEEGGATDGDLYAQTDYTVPETDVDSGPEIDTGQRLEAPLGAIPQYTGMIYHPPFPPQITVTVDG</sequence>
<feature type="region of interest" description="Disordered" evidence="1">
    <location>
        <begin position="1"/>
        <end position="22"/>
    </location>
</feature>
<organism evidence="2 3">
    <name type="scientific">Aquarana catesbeiana</name>
    <name type="common">American bullfrog</name>
    <name type="synonym">Rana catesbeiana</name>
    <dbReference type="NCBI Taxonomy" id="8400"/>
    <lineage>
        <taxon>Eukaryota</taxon>
        <taxon>Metazoa</taxon>
        <taxon>Chordata</taxon>
        <taxon>Craniata</taxon>
        <taxon>Vertebrata</taxon>
        <taxon>Euteleostomi</taxon>
        <taxon>Amphibia</taxon>
        <taxon>Batrachia</taxon>
        <taxon>Anura</taxon>
        <taxon>Neobatrachia</taxon>
        <taxon>Ranoidea</taxon>
        <taxon>Ranidae</taxon>
        <taxon>Aquarana</taxon>
    </lineage>
</organism>
<feature type="non-terminal residue" evidence="2">
    <location>
        <position position="1"/>
    </location>
</feature>
<gene>
    <name evidence="2" type="ORF">AB205_0200320</name>
</gene>
<feature type="region of interest" description="Disordered" evidence="1">
    <location>
        <begin position="194"/>
        <end position="213"/>
    </location>
</feature>
<dbReference type="Proteomes" id="UP000228934">
    <property type="component" value="Unassembled WGS sequence"/>
</dbReference>
<proteinExistence type="predicted"/>
<name>A0A2G9QF33_AQUCT</name>